<dbReference type="GO" id="GO:0046872">
    <property type="term" value="F:metal ion binding"/>
    <property type="evidence" value="ECO:0007669"/>
    <property type="project" value="UniProtKB-KW"/>
</dbReference>
<dbReference type="AlphaFoldDB" id="A0A537JAN6"/>
<organism evidence="6 7">
    <name type="scientific">Candidatus Segetimicrobium genomatis</name>
    <dbReference type="NCBI Taxonomy" id="2569760"/>
    <lineage>
        <taxon>Bacteria</taxon>
        <taxon>Bacillati</taxon>
        <taxon>Candidatus Sysuimicrobiota</taxon>
        <taxon>Candidatus Sysuimicrobiia</taxon>
        <taxon>Candidatus Sysuimicrobiales</taxon>
        <taxon>Candidatus Segetimicrobiaceae</taxon>
        <taxon>Candidatus Segetimicrobium</taxon>
    </lineage>
</organism>
<dbReference type="EMBL" id="VBAO01000239">
    <property type="protein sequence ID" value="TMI80146.1"/>
    <property type="molecule type" value="Genomic_DNA"/>
</dbReference>
<dbReference type="Gene3D" id="3.40.800.10">
    <property type="entry name" value="Ureohydrolase domain"/>
    <property type="match status" value="1"/>
</dbReference>
<dbReference type="Proteomes" id="UP000320048">
    <property type="component" value="Unassembled WGS sequence"/>
</dbReference>
<dbReference type="Pfam" id="PF00491">
    <property type="entry name" value="Arginase"/>
    <property type="match status" value="1"/>
</dbReference>
<dbReference type="NCBIfam" id="TIGR01230">
    <property type="entry name" value="agmatinase"/>
    <property type="match status" value="1"/>
</dbReference>
<dbReference type="InterPro" id="IPR023696">
    <property type="entry name" value="Ureohydrolase_dom_sf"/>
</dbReference>
<gene>
    <name evidence="6" type="primary">speB</name>
    <name evidence="6" type="ORF">E6H04_09205</name>
</gene>
<evidence type="ECO:0000256" key="3">
    <source>
        <dbReference type="ARBA" id="ARBA00022801"/>
    </source>
</evidence>
<dbReference type="PROSITE" id="PS51409">
    <property type="entry name" value="ARGINASE_2"/>
    <property type="match status" value="1"/>
</dbReference>
<reference evidence="6 7" key="1">
    <citation type="journal article" date="2019" name="Nat. Microbiol.">
        <title>Mediterranean grassland soil C-N compound turnover is dependent on rainfall and depth, and is mediated by genomically divergent microorganisms.</title>
        <authorList>
            <person name="Diamond S."/>
            <person name="Andeer P.F."/>
            <person name="Li Z."/>
            <person name="Crits-Christoph A."/>
            <person name="Burstein D."/>
            <person name="Anantharaman K."/>
            <person name="Lane K.R."/>
            <person name="Thomas B.C."/>
            <person name="Pan C."/>
            <person name="Northen T.R."/>
            <person name="Banfield J.F."/>
        </authorList>
    </citation>
    <scope>NUCLEOTIDE SEQUENCE [LARGE SCALE GENOMIC DNA]</scope>
    <source>
        <strain evidence="6">NP_7</strain>
    </source>
</reference>
<dbReference type="PIRSF" id="PIRSF036979">
    <property type="entry name" value="Arginase"/>
    <property type="match status" value="1"/>
</dbReference>
<evidence type="ECO:0000313" key="7">
    <source>
        <dbReference type="Proteomes" id="UP000320048"/>
    </source>
</evidence>
<feature type="binding site" evidence="4">
    <location>
        <position position="124"/>
    </location>
    <ligand>
        <name>Mn(2+)</name>
        <dbReference type="ChEBI" id="CHEBI:29035"/>
        <label>2</label>
    </ligand>
</feature>
<dbReference type="PRINTS" id="PR00116">
    <property type="entry name" value="ARGINASE"/>
</dbReference>
<feature type="binding site" evidence="4">
    <location>
        <position position="147"/>
    </location>
    <ligand>
        <name>Mn(2+)</name>
        <dbReference type="ChEBI" id="CHEBI:29035"/>
        <label>1</label>
    </ligand>
</feature>
<proteinExistence type="inferred from homology"/>
<name>A0A537JAN6_9BACT</name>
<keyword evidence="4" id="KW-0464">Manganese</keyword>
<keyword evidence="3 5" id="KW-0378">Hydrolase</keyword>
<feature type="binding site" evidence="4">
    <location>
        <position position="151"/>
    </location>
    <ligand>
        <name>Mn(2+)</name>
        <dbReference type="ChEBI" id="CHEBI:29035"/>
        <label>1</label>
    </ligand>
</feature>
<comment type="cofactor">
    <cofactor evidence="4">
        <name>Mn(2+)</name>
        <dbReference type="ChEBI" id="CHEBI:29035"/>
    </cofactor>
    <text evidence="4">Binds 2 manganese ions per subunit.</text>
</comment>
<evidence type="ECO:0000256" key="2">
    <source>
        <dbReference type="ARBA" id="ARBA00022723"/>
    </source>
</evidence>
<dbReference type="PANTHER" id="PTHR11358">
    <property type="entry name" value="ARGINASE/AGMATINASE"/>
    <property type="match status" value="1"/>
</dbReference>
<dbReference type="EC" id="3.5.3.11" evidence="6"/>
<feature type="binding site" evidence="4">
    <location>
        <position position="239"/>
    </location>
    <ligand>
        <name>Mn(2+)</name>
        <dbReference type="ChEBI" id="CHEBI:29035"/>
        <label>1</label>
    </ligand>
</feature>
<comment type="similarity">
    <text evidence="1">Belongs to the arginase family. Agmatinase subfamily.</text>
</comment>
<feature type="binding site" evidence="4">
    <location>
        <position position="149"/>
    </location>
    <ligand>
        <name>Mn(2+)</name>
        <dbReference type="ChEBI" id="CHEBI:29035"/>
        <label>1</label>
    </ligand>
</feature>
<evidence type="ECO:0000256" key="1">
    <source>
        <dbReference type="ARBA" id="ARBA00009227"/>
    </source>
</evidence>
<evidence type="ECO:0000256" key="5">
    <source>
        <dbReference type="RuleBase" id="RU003684"/>
    </source>
</evidence>
<dbReference type="InterPro" id="IPR005925">
    <property type="entry name" value="Agmatinase-rel"/>
</dbReference>
<protein>
    <submittedName>
        <fullName evidence="6">Agmatinase</fullName>
        <ecNumber evidence="6">3.5.3.11</ecNumber>
    </submittedName>
</protein>
<feature type="binding site" evidence="4">
    <location>
        <position position="237"/>
    </location>
    <ligand>
        <name>Mn(2+)</name>
        <dbReference type="ChEBI" id="CHEBI:29035"/>
        <label>1</label>
    </ligand>
</feature>
<dbReference type="GO" id="GO:0033389">
    <property type="term" value="P:putrescine biosynthetic process from arginine, via agmatine"/>
    <property type="evidence" value="ECO:0007669"/>
    <property type="project" value="TreeGrafter"/>
</dbReference>
<dbReference type="PANTHER" id="PTHR11358:SF26">
    <property type="entry name" value="GUANIDINO ACID HYDROLASE, MITOCHONDRIAL"/>
    <property type="match status" value="1"/>
</dbReference>
<dbReference type="SUPFAM" id="SSF52768">
    <property type="entry name" value="Arginase/deacetylase"/>
    <property type="match status" value="1"/>
</dbReference>
<keyword evidence="2 4" id="KW-0479">Metal-binding</keyword>
<accession>A0A537JAN6</accession>
<sequence>MEQPRPVDSMVYPRHSGIATFMRYPHIPDARGLDVVLVGVPFDTSAGYRVGARLAPRAIRHHSSQVRLHHPVHDVTIHEAIRIADYGDVRTSPFDIARTYDWITEEFERIHSFGCKTIAVGGDHGITYPILRAVAKHHGPVAVVQIDSHTDTHDAQFGSKLTHATPFRRAHEAGLIDPKKVMQLGIRGSLFYPDDLKWSKEHYRMVPMHEIHRRGMDEVVADMRALIGAAPVYLSLDIDGLDPSCAPGTGVPEIGGLSTWQAMQVIQGFVGLRLVGADVVEVSPPCDANDITSIVAAQLLFEIAAVFAVNKAR</sequence>
<evidence type="ECO:0000256" key="4">
    <source>
        <dbReference type="PIRSR" id="PIRSR036979-1"/>
    </source>
</evidence>
<dbReference type="PROSITE" id="PS01053">
    <property type="entry name" value="ARGINASE_1"/>
    <property type="match status" value="1"/>
</dbReference>
<dbReference type="CDD" id="cd11592">
    <property type="entry name" value="Agmatinase_PAH"/>
    <property type="match status" value="1"/>
</dbReference>
<dbReference type="InterPro" id="IPR006035">
    <property type="entry name" value="Ureohydrolase"/>
</dbReference>
<evidence type="ECO:0000313" key="6">
    <source>
        <dbReference type="EMBL" id="TMI80146.1"/>
    </source>
</evidence>
<dbReference type="GO" id="GO:0008783">
    <property type="term" value="F:agmatinase activity"/>
    <property type="evidence" value="ECO:0007669"/>
    <property type="project" value="UniProtKB-EC"/>
</dbReference>
<comment type="caution">
    <text evidence="6">The sequence shown here is derived from an EMBL/GenBank/DDBJ whole genome shotgun (WGS) entry which is preliminary data.</text>
</comment>
<dbReference type="InterPro" id="IPR020855">
    <property type="entry name" value="Ureohydrolase_Mn_BS"/>
</dbReference>